<dbReference type="AlphaFoldDB" id="A0A6C0AFI4"/>
<dbReference type="EMBL" id="MN740597">
    <property type="protein sequence ID" value="QHS78472.1"/>
    <property type="molecule type" value="Genomic_DNA"/>
</dbReference>
<proteinExistence type="predicted"/>
<keyword evidence="1" id="KW-0175">Coiled coil</keyword>
<organism evidence="2">
    <name type="scientific">viral metagenome</name>
    <dbReference type="NCBI Taxonomy" id="1070528"/>
    <lineage>
        <taxon>unclassified sequences</taxon>
        <taxon>metagenomes</taxon>
        <taxon>organismal metagenomes</taxon>
    </lineage>
</organism>
<accession>A0A6C0AFI4</accession>
<name>A0A6C0AFI4_9ZZZZ</name>
<evidence type="ECO:0000256" key="1">
    <source>
        <dbReference type="SAM" id="Coils"/>
    </source>
</evidence>
<feature type="coiled-coil region" evidence="1">
    <location>
        <begin position="8"/>
        <end position="35"/>
    </location>
</feature>
<reference evidence="2" key="1">
    <citation type="journal article" date="2020" name="Nature">
        <title>Giant virus diversity and host interactions through global metagenomics.</title>
        <authorList>
            <person name="Schulz F."/>
            <person name="Roux S."/>
            <person name="Paez-Espino D."/>
            <person name="Jungbluth S."/>
            <person name="Walsh D.A."/>
            <person name="Denef V.J."/>
            <person name="McMahon K.D."/>
            <person name="Konstantinidis K.T."/>
            <person name="Eloe-Fadrosh E.A."/>
            <person name="Kyrpides N.C."/>
            <person name="Woyke T."/>
        </authorList>
    </citation>
    <scope>NUCLEOTIDE SEQUENCE</scope>
    <source>
        <strain evidence="2">GVMAG-S-1021933-23</strain>
    </source>
</reference>
<protein>
    <submittedName>
        <fullName evidence="2">Uncharacterized protein</fullName>
    </submittedName>
</protein>
<evidence type="ECO:0000313" key="2">
    <source>
        <dbReference type="EMBL" id="QHS78472.1"/>
    </source>
</evidence>
<sequence length="75" mass="9122">MTKKFSHIDFFKTKIKNLEEDIKKENNTEKKLILINKCTEYRYKLIFEILKNKDINSNSENKKIYYNSSKKIKTL</sequence>